<dbReference type="PANTHER" id="PTHR43811">
    <property type="entry name" value="FKBP-TYPE PEPTIDYL-PROLYL CIS-TRANS ISOMERASE FKPA"/>
    <property type="match status" value="1"/>
</dbReference>
<dbReference type="InterPro" id="IPR001179">
    <property type="entry name" value="PPIase_FKBP_dom"/>
</dbReference>
<dbReference type="AlphaFoldDB" id="A0A806KLX0"/>
<evidence type="ECO:0000256" key="3">
    <source>
        <dbReference type="ARBA" id="ARBA00023110"/>
    </source>
</evidence>
<keyword evidence="4 5" id="KW-0413">Isomerase</keyword>
<keyword evidence="3 5" id="KW-0697">Rotamase</keyword>
<dbReference type="InterPro" id="IPR000774">
    <property type="entry name" value="PPIase_FKBP_N"/>
</dbReference>
<dbReference type="Gene3D" id="1.10.287.460">
    <property type="entry name" value="Peptidyl-prolyl cis-trans isomerase, FKBP-type, N-terminal domain"/>
    <property type="match status" value="1"/>
</dbReference>
<dbReference type="EMBL" id="JQ844215">
    <property type="protein sequence ID" value="AGS52871.1"/>
    <property type="molecule type" value="Genomic_DNA"/>
</dbReference>
<dbReference type="Gene3D" id="3.10.50.40">
    <property type="match status" value="1"/>
</dbReference>
<dbReference type="InterPro" id="IPR046357">
    <property type="entry name" value="PPIase_dom_sf"/>
</dbReference>
<accession>A0A806KLX0</accession>
<dbReference type="Pfam" id="PF01346">
    <property type="entry name" value="FKBP_N"/>
    <property type="match status" value="1"/>
</dbReference>
<dbReference type="GO" id="GO:0006457">
    <property type="term" value="P:protein folding"/>
    <property type="evidence" value="ECO:0007669"/>
    <property type="project" value="InterPro"/>
</dbReference>
<dbReference type="GO" id="GO:0003755">
    <property type="term" value="F:peptidyl-prolyl cis-trans isomerase activity"/>
    <property type="evidence" value="ECO:0007669"/>
    <property type="project" value="UniProtKB-UniRule"/>
</dbReference>
<feature type="domain" description="PPIase FKBP-type" evidence="7">
    <location>
        <begin position="135"/>
        <end position="222"/>
    </location>
</feature>
<evidence type="ECO:0000256" key="4">
    <source>
        <dbReference type="ARBA" id="ARBA00023235"/>
    </source>
</evidence>
<dbReference type="PROSITE" id="PS51257">
    <property type="entry name" value="PROKAR_LIPOPROTEIN"/>
    <property type="match status" value="1"/>
</dbReference>
<dbReference type="SUPFAM" id="SSF54534">
    <property type="entry name" value="FKBP-like"/>
    <property type="match status" value="1"/>
</dbReference>
<evidence type="ECO:0000256" key="1">
    <source>
        <dbReference type="ARBA" id="ARBA00000971"/>
    </source>
</evidence>
<dbReference type="PANTHER" id="PTHR43811:SF19">
    <property type="entry name" value="39 KDA FK506-BINDING NUCLEAR PROTEIN"/>
    <property type="match status" value="1"/>
</dbReference>
<protein>
    <recommendedName>
        <fullName evidence="6">Peptidyl-prolyl cis-trans isomerase</fullName>
        <ecNumber evidence="6">5.2.1.8</ecNumber>
    </recommendedName>
</protein>
<evidence type="ECO:0000256" key="5">
    <source>
        <dbReference type="PROSITE-ProRule" id="PRU00277"/>
    </source>
</evidence>
<dbReference type="PROSITE" id="PS50059">
    <property type="entry name" value="FKBP_PPIASE"/>
    <property type="match status" value="1"/>
</dbReference>
<comment type="catalytic activity">
    <reaction evidence="1 5 6">
        <text>[protein]-peptidylproline (omega=180) = [protein]-peptidylproline (omega=0)</text>
        <dbReference type="Rhea" id="RHEA:16237"/>
        <dbReference type="Rhea" id="RHEA-COMP:10747"/>
        <dbReference type="Rhea" id="RHEA-COMP:10748"/>
        <dbReference type="ChEBI" id="CHEBI:83833"/>
        <dbReference type="ChEBI" id="CHEBI:83834"/>
        <dbReference type="EC" id="5.2.1.8"/>
    </reaction>
</comment>
<sequence>MKKSLFFAAIAICAIFVSCKTDKSSLETPKEKHSYAVGMDLGRIIKLQIDPELLDYSVVIQAIKDQLDTTRPVLMNDSAFAAAMQDLMVEIRNAPLRAQNKFLEKNKGEPGVVATASGLQYMVLAEGGGAAAKDGDTVVVHYTGTLLDGKKFDSSLDRNQPLSIVLAEGQVIMGWVEMLRLMKKGEKVRAWIPSSLGYGEAGNPVIPGNSLLIFDMELLDIKTAQ</sequence>
<dbReference type="Pfam" id="PF00254">
    <property type="entry name" value="FKBP_C"/>
    <property type="match status" value="1"/>
</dbReference>
<evidence type="ECO:0000313" key="8">
    <source>
        <dbReference type="EMBL" id="AGS52871.1"/>
    </source>
</evidence>
<organism evidence="8">
    <name type="scientific">uncultured bacterium contig00016</name>
    <dbReference type="NCBI Taxonomy" id="1181507"/>
    <lineage>
        <taxon>Bacteria</taxon>
        <taxon>environmental samples</taxon>
    </lineage>
</organism>
<dbReference type="EC" id="5.2.1.8" evidence="6"/>
<proteinExistence type="inferred from homology"/>
<evidence type="ECO:0000259" key="7">
    <source>
        <dbReference type="PROSITE" id="PS50059"/>
    </source>
</evidence>
<evidence type="ECO:0000256" key="2">
    <source>
        <dbReference type="ARBA" id="ARBA00006577"/>
    </source>
</evidence>
<comment type="similarity">
    <text evidence="2 6">Belongs to the FKBP-type PPIase family.</text>
</comment>
<dbReference type="FunFam" id="3.10.50.40:FF:000006">
    <property type="entry name" value="Peptidyl-prolyl cis-trans isomerase"/>
    <property type="match status" value="1"/>
</dbReference>
<dbReference type="InterPro" id="IPR036944">
    <property type="entry name" value="PPIase_FKBP_N_sf"/>
</dbReference>
<name>A0A806KLX0_9BACT</name>
<evidence type="ECO:0000256" key="6">
    <source>
        <dbReference type="RuleBase" id="RU003915"/>
    </source>
</evidence>
<reference evidence="8" key="1">
    <citation type="submission" date="2012-03" db="EMBL/GenBank/DDBJ databases">
        <title>Functional metagenomics reveals considerable lignocellulase gene clusters in the gut microbiome of a wood-feeding higher termite.</title>
        <authorList>
            <person name="Liu N."/>
        </authorList>
    </citation>
    <scope>NUCLEOTIDE SEQUENCE</scope>
</reference>